<keyword evidence="1" id="KW-0687">Ribonucleoprotein</keyword>
<protein>
    <submittedName>
        <fullName evidence="1">23S ribosomal protein</fullName>
    </submittedName>
</protein>
<dbReference type="GO" id="GO:0005840">
    <property type="term" value="C:ribosome"/>
    <property type="evidence" value="ECO:0007669"/>
    <property type="project" value="UniProtKB-KW"/>
</dbReference>
<reference evidence="1 2" key="1">
    <citation type="journal article" date="2015" name="Nature">
        <title>rRNA introns, odd ribosomes, and small enigmatic genomes across a large radiation of phyla.</title>
        <authorList>
            <person name="Brown C.T."/>
            <person name="Hug L.A."/>
            <person name="Thomas B.C."/>
            <person name="Sharon I."/>
            <person name="Castelle C.J."/>
            <person name="Singh A."/>
            <person name="Wilkins M.J."/>
            <person name="Williams K.H."/>
            <person name="Banfield J.F."/>
        </authorList>
    </citation>
    <scope>NUCLEOTIDE SEQUENCE [LARGE SCALE GENOMIC DNA]</scope>
</reference>
<name>A0A0G0CS38_9BACT</name>
<proteinExistence type="predicted"/>
<dbReference type="NCBIfam" id="TIGR02436">
    <property type="entry name" value="four helix bundle protein"/>
    <property type="match status" value="1"/>
</dbReference>
<dbReference type="Pfam" id="PF05635">
    <property type="entry name" value="23S_rRNA_IVP"/>
    <property type="match status" value="1"/>
</dbReference>
<comment type="caution">
    <text evidence="1">The sequence shown here is derived from an EMBL/GenBank/DDBJ whole genome shotgun (WGS) entry which is preliminary data.</text>
</comment>
<evidence type="ECO:0000313" key="2">
    <source>
        <dbReference type="Proteomes" id="UP000033995"/>
    </source>
</evidence>
<accession>A0A0G0CS38</accession>
<dbReference type="PANTHER" id="PTHR38471:SF2">
    <property type="entry name" value="FOUR HELIX BUNDLE PROTEIN"/>
    <property type="match status" value="1"/>
</dbReference>
<dbReference type="EMBL" id="LBOZ01000014">
    <property type="protein sequence ID" value="KKP46107.1"/>
    <property type="molecule type" value="Genomic_DNA"/>
</dbReference>
<organism evidence="1 2">
    <name type="scientific">Candidatus Woesebacteria bacterium GW2011_GWA2_33_28</name>
    <dbReference type="NCBI Taxonomy" id="1618561"/>
    <lineage>
        <taxon>Bacteria</taxon>
        <taxon>Candidatus Woeseibacteriota</taxon>
    </lineage>
</organism>
<dbReference type="InterPro" id="IPR036583">
    <property type="entry name" value="23S_rRNA_IVS_sf"/>
</dbReference>
<dbReference type="InterPro" id="IPR012657">
    <property type="entry name" value="23S_rRNA-intervening_sequence"/>
</dbReference>
<dbReference type="PANTHER" id="PTHR38471">
    <property type="entry name" value="FOUR HELIX BUNDLE PROTEIN"/>
    <property type="match status" value="1"/>
</dbReference>
<sequence>MLIQKFTDLEVWKNSHELTIFIYKITKSFPKEEVFGITSQIRRASVSIESNIAEGFSRFHFKDRLNFYYQSRGSASEVQTQLLIVKDLKYISAEDFKKAFDLAQKVLIILSGLIKSTENMTRK</sequence>
<dbReference type="SUPFAM" id="SSF158446">
    <property type="entry name" value="IVS-encoded protein-like"/>
    <property type="match status" value="1"/>
</dbReference>
<dbReference type="Proteomes" id="UP000033995">
    <property type="component" value="Unassembled WGS sequence"/>
</dbReference>
<dbReference type="CDD" id="cd16377">
    <property type="entry name" value="23S_rRNA_IVP_like"/>
    <property type="match status" value="1"/>
</dbReference>
<gene>
    <name evidence="1" type="ORF">UR38_C0014G0012</name>
</gene>
<dbReference type="Gene3D" id="1.20.1440.60">
    <property type="entry name" value="23S rRNA-intervening sequence"/>
    <property type="match status" value="1"/>
</dbReference>
<evidence type="ECO:0000313" key="1">
    <source>
        <dbReference type="EMBL" id="KKP46107.1"/>
    </source>
</evidence>
<dbReference type="AlphaFoldDB" id="A0A0G0CS38"/>
<keyword evidence="1" id="KW-0689">Ribosomal protein</keyword>